<feature type="transmembrane region" description="Helical" evidence="1">
    <location>
        <begin position="410"/>
        <end position="429"/>
    </location>
</feature>
<feature type="transmembrane region" description="Helical" evidence="1">
    <location>
        <begin position="116"/>
        <end position="136"/>
    </location>
</feature>
<dbReference type="AlphaFoldDB" id="A0A840N6H4"/>
<proteinExistence type="predicted"/>
<sequence>MNQTAAEWHRALLMQEVRPTGGAALDQIFIASGGATVLTLLLLLLGYAHRTGRTRLLERAAALSQRVLPRGLPGWVALPQIVAMISLLTALLGMYWDISLHITQGRDEGPLANIAHYPILIGLFGLFTAGMLAVVLPKDEPVGGAAVRITRDWYAPVSGLLLAGAGFYALLGFPLDDVWHRIFGQDVTLWGPTHLMLIGGAGLSLVAVALLEREGRLARSDLGEPGALPRFAHRGMAIGGLLVGLSVFQAEFDFGVQQFRMVHQPFLIAVAVGCALVVARLWAGRGAALFVVGFYVLVRGGVAVLVGPVLGEQFATIPLHVVEALCVEAAALLLARRALALGVVSGLLIGTVGYASEYAWTQLAFPLPWTPDMALEGAAMAVAGGVAGGVLGALLAGALRGALPRRQVSVPLFGGALVVIALAVTNALVGTAPPVQATVTLTDVRGGPQDRTGHAVVRMSPAGTGQDSTWLTMTGWQGGDLHVDRLTPIGPDTYRTNEPMPLHGTWKTMIRFHEGRAMVAVPVYMPADEALGVPAVTADPQFTRDSQPEWQVLQRETKQDIPSWLWVTCSLVVLACSLALVLSLGWGAQRIGRVGAGAPEPSPEPERTAT</sequence>
<feature type="transmembrane region" description="Helical" evidence="1">
    <location>
        <begin position="317"/>
        <end position="334"/>
    </location>
</feature>
<accession>A0A840N6H4</accession>
<feature type="transmembrane region" description="Helical" evidence="1">
    <location>
        <begin position="564"/>
        <end position="586"/>
    </location>
</feature>
<dbReference type="EMBL" id="JACHIV010000001">
    <property type="protein sequence ID" value="MBB5067580.1"/>
    <property type="molecule type" value="Genomic_DNA"/>
</dbReference>
<reference evidence="2 3" key="1">
    <citation type="submission" date="2020-08" db="EMBL/GenBank/DDBJ databases">
        <title>Sequencing the genomes of 1000 actinobacteria strains.</title>
        <authorList>
            <person name="Klenk H.-P."/>
        </authorList>
    </citation>
    <scope>NUCLEOTIDE SEQUENCE [LARGE SCALE GENOMIC DNA]</scope>
    <source>
        <strain evidence="2 3">DSM 45582</strain>
    </source>
</reference>
<name>A0A840N6H4_9PSEU</name>
<feature type="transmembrane region" description="Helical" evidence="1">
    <location>
        <begin position="187"/>
        <end position="211"/>
    </location>
</feature>
<feature type="transmembrane region" description="Helical" evidence="1">
    <location>
        <begin position="289"/>
        <end position="311"/>
    </location>
</feature>
<evidence type="ECO:0000313" key="2">
    <source>
        <dbReference type="EMBL" id="MBB5067580.1"/>
    </source>
</evidence>
<dbReference type="RefSeq" id="WP_184477198.1">
    <property type="nucleotide sequence ID" value="NZ_JACHIV010000001.1"/>
</dbReference>
<feature type="transmembrane region" description="Helical" evidence="1">
    <location>
        <begin position="378"/>
        <end position="398"/>
    </location>
</feature>
<evidence type="ECO:0000313" key="3">
    <source>
        <dbReference type="Proteomes" id="UP000580474"/>
    </source>
</evidence>
<evidence type="ECO:0000256" key="1">
    <source>
        <dbReference type="SAM" id="Phobius"/>
    </source>
</evidence>
<feature type="transmembrane region" description="Helical" evidence="1">
    <location>
        <begin position="231"/>
        <end position="250"/>
    </location>
</feature>
<keyword evidence="1" id="KW-1133">Transmembrane helix</keyword>
<feature type="transmembrane region" description="Helical" evidence="1">
    <location>
        <begin position="262"/>
        <end position="282"/>
    </location>
</feature>
<organism evidence="2 3">
    <name type="scientific">Saccharopolyspora gloriosae</name>
    <dbReference type="NCBI Taxonomy" id="455344"/>
    <lineage>
        <taxon>Bacteria</taxon>
        <taxon>Bacillati</taxon>
        <taxon>Actinomycetota</taxon>
        <taxon>Actinomycetes</taxon>
        <taxon>Pseudonocardiales</taxon>
        <taxon>Pseudonocardiaceae</taxon>
        <taxon>Saccharopolyspora</taxon>
    </lineage>
</organism>
<keyword evidence="1" id="KW-0812">Transmembrane</keyword>
<feature type="transmembrane region" description="Helical" evidence="1">
    <location>
        <begin position="157"/>
        <end position="175"/>
    </location>
</feature>
<keyword evidence="3" id="KW-1185">Reference proteome</keyword>
<comment type="caution">
    <text evidence="2">The sequence shown here is derived from an EMBL/GenBank/DDBJ whole genome shotgun (WGS) entry which is preliminary data.</text>
</comment>
<protein>
    <submittedName>
        <fullName evidence="2">Uncharacterized protein</fullName>
    </submittedName>
</protein>
<feature type="transmembrane region" description="Helical" evidence="1">
    <location>
        <begin position="28"/>
        <end position="48"/>
    </location>
</feature>
<dbReference type="Proteomes" id="UP000580474">
    <property type="component" value="Unassembled WGS sequence"/>
</dbReference>
<gene>
    <name evidence="2" type="ORF">BJ969_000668</name>
</gene>
<feature type="transmembrane region" description="Helical" evidence="1">
    <location>
        <begin position="339"/>
        <end position="358"/>
    </location>
</feature>
<feature type="transmembrane region" description="Helical" evidence="1">
    <location>
        <begin position="75"/>
        <end position="96"/>
    </location>
</feature>
<keyword evidence="1" id="KW-0472">Membrane</keyword>